<evidence type="ECO:0008006" key="3">
    <source>
        <dbReference type="Google" id="ProtNLM"/>
    </source>
</evidence>
<dbReference type="KEGG" id="bpor:BPO_1146"/>
<sequence length="30" mass="3627">MEQRLYTKAIEAYQVLQEKYPEKTELTLPL</sequence>
<name>A0AAU0F1Y1_9FLAO</name>
<reference evidence="1" key="1">
    <citation type="submission" date="2023-10" db="EMBL/GenBank/DDBJ databases">
        <title>Characterization and whole genome sequencing of a novel strain of Bergeyella porcorum QD2021 isolated from pig.</title>
        <authorList>
            <person name="Liu G."/>
            <person name="Chen C."/>
            <person name="Han X."/>
        </authorList>
    </citation>
    <scope>NUCLEOTIDE SEQUENCE</scope>
    <source>
        <strain evidence="1">QD2021</strain>
    </source>
</reference>
<evidence type="ECO:0000313" key="2">
    <source>
        <dbReference type="Proteomes" id="UP001432059"/>
    </source>
</evidence>
<keyword evidence="2" id="KW-1185">Reference proteome</keyword>
<dbReference type="Proteomes" id="UP001432059">
    <property type="component" value="Chromosome"/>
</dbReference>
<organism evidence="1 2">
    <name type="scientific">Bergeyella porcorum</name>
    <dbReference type="NCBI Taxonomy" id="1735111"/>
    <lineage>
        <taxon>Bacteria</taxon>
        <taxon>Pseudomonadati</taxon>
        <taxon>Bacteroidota</taxon>
        <taxon>Flavobacteriia</taxon>
        <taxon>Flavobacteriales</taxon>
        <taxon>Weeksellaceae</taxon>
        <taxon>Bergeyella</taxon>
    </lineage>
</organism>
<accession>A0AAU0F1Y1</accession>
<dbReference type="AlphaFoldDB" id="A0AAU0F1Y1"/>
<dbReference type="EMBL" id="CP136426">
    <property type="protein sequence ID" value="WOC51793.1"/>
    <property type="molecule type" value="Genomic_DNA"/>
</dbReference>
<gene>
    <name evidence="1" type="ORF">BPO_1146</name>
</gene>
<proteinExistence type="predicted"/>
<protein>
    <recommendedName>
        <fullName evidence="3">Tetratricopeptide repeat protein</fullName>
    </recommendedName>
</protein>
<evidence type="ECO:0000313" key="1">
    <source>
        <dbReference type="EMBL" id="WOC51793.1"/>
    </source>
</evidence>